<dbReference type="AlphaFoldDB" id="A0A4S3JC66"/>
<dbReference type="RefSeq" id="XP_033427635.1">
    <property type="nucleotide sequence ID" value="XM_033568829.1"/>
</dbReference>
<dbReference type="OrthoDB" id="2832284at2759"/>
<sequence>MAYAPMVPFRRPANLRYPHQSKGSSPCQRVQQLWLFSQRLLPDWYGFFTARPDVLDTVAALEDIPYAFDELQADGITLFTHYREGNHDLGLPAIKPIWEELHRQSGCLIRPTHPADTTTPVNKMLP</sequence>
<dbReference type="GeneID" id="54326860"/>
<evidence type="ECO:0000313" key="2">
    <source>
        <dbReference type="EMBL" id="THC92756.1"/>
    </source>
</evidence>
<dbReference type="EMBL" id="QUQM01000003">
    <property type="protein sequence ID" value="KAA8648274.1"/>
    <property type="molecule type" value="Genomic_DNA"/>
</dbReference>
<evidence type="ECO:0000313" key="1">
    <source>
        <dbReference type="EMBL" id="KAA8648274.1"/>
    </source>
</evidence>
<organism evidence="2 3">
    <name type="scientific">Aspergillus tanneri</name>
    <dbReference type="NCBI Taxonomy" id="1220188"/>
    <lineage>
        <taxon>Eukaryota</taxon>
        <taxon>Fungi</taxon>
        <taxon>Dikarya</taxon>
        <taxon>Ascomycota</taxon>
        <taxon>Pezizomycotina</taxon>
        <taxon>Eurotiomycetes</taxon>
        <taxon>Eurotiomycetidae</taxon>
        <taxon>Eurotiales</taxon>
        <taxon>Aspergillaceae</taxon>
        <taxon>Aspergillus</taxon>
        <taxon>Aspergillus subgen. Circumdati</taxon>
    </lineage>
</organism>
<proteinExistence type="predicted"/>
<dbReference type="Proteomes" id="UP000324241">
    <property type="component" value="Unassembled WGS sequence"/>
</dbReference>
<dbReference type="EMBL" id="SOSA01000311">
    <property type="protein sequence ID" value="THC92756.1"/>
    <property type="molecule type" value="Genomic_DNA"/>
</dbReference>
<dbReference type="InterPro" id="IPR032466">
    <property type="entry name" value="Metal_Hydrolase"/>
</dbReference>
<reference evidence="2 3" key="1">
    <citation type="submission" date="2019-03" db="EMBL/GenBank/DDBJ databases">
        <title>The genome sequence of a newly discovered highly antifungal drug resistant Aspergillus species, Aspergillus tanneri NIH 1004.</title>
        <authorList>
            <person name="Mounaud S."/>
            <person name="Singh I."/>
            <person name="Joardar V."/>
            <person name="Pakala S."/>
            <person name="Pakala S."/>
            <person name="Venepally P."/>
            <person name="Hoover J."/>
            <person name="Nierman W."/>
            <person name="Chung J."/>
            <person name="Losada L."/>
        </authorList>
    </citation>
    <scope>NUCLEOTIDE SEQUENCE [LARGE SCALE GENOMIC DNA]</scope>
    <source>
        <strain evidence="2 3">NIH1004</strain>
    </source>
</reference>
<gene>
    <name evidence="1" type="ORF">ATNIH1004_004158</name>
    <name evidence="2" type="ORF">EYZ11_007774</name>
</gene>
<accession>A0A4S3JC66</accession>
<dbReference type="VEuPathDB" id="FungiDB:EYZ11_007774"/>
<dbReference type="STRING" id="1220188.A0A4S3JC66"/>
<dbReference type="Proteomes" id="UP000308092">
    <property type="component" value="Unassembled WGS sequence"/>
</dbReference>
<name>A0A4S3JC66_9EURO</name>
<keyword evidence="3" id="KW-1185">Reference proteome</keyword>
<evidence type="ECO:0000313" key="4">
    <source>
        <dbReference type="Proteomes" id="UP000324241"/>
    </source>
</evidence>
<comment type="caution">
    <text evidence="2">The sequence shown here is derived from an EMBL/GenBank/DDBJ whole genome shotgun (WGS) entry which is preliminary data.</text>
</comment>
<protein>
    <submittedName>
        <fullName evidence="2">Uncharacterized protein</fullName>
    </submittedName>
</protein>
<dbReference type="SUPFAM" id="SSF51556">
    <property type="entry name" value="Metallo-dependent hydrolases"/>
    <property type="match status" value="1"/>
</dbReference>
<evidence type="ECO:0000313" key="3">
    <source>
        <dbReference type="Proteomes" id="UP000308092"/>
    </source>
</evidence>
<reference evidence="1 4" key="2">
    <citation type="submission" date="2019-08" db="EMBL/GenBank/DDBJ databases">
        <title>The genome sequence of a newly discovered highly antifungal drug resistant Aspergillus species, Aspergillus tanneri NIH 1004.</title>
        <authorList>
            <person name="Mounaud S."/>
            <person name="Singh I."/>
            <person name="Joardar V."/>
            <person name="Pakala S."/>
            <person name="Pakala S."/>
            <person name="Venepally P."/>
            <person name="Chung J.K."/>
            <person name="Losada L."/>
            <person name="Nierman W.C."/>
        </authorList>
    </citation>
    <scope>NUCLEOTIDE SEQUENCE [LARGE SCALE GENOMIC DNA]</scope>
    <source>
        <strain evidence="1 4">NIH1004</strain>
    </source>
</reference>